<dbReference type="InterPro" id="IPR004161">
    <property type="entry name" value="EFTu-like_2"/>
</dbReference>
<organism evidence="10 11">
    <name type="scientific">Schizosaccharomyces osmophilus</name>
    <dbReference type="NCBI Taxonomy" id="2545709"/>
    <lineage>
        <taxon>Eukaryota</taxon>
        <taxon>Fungi</taxon>
        <taxon>Dikarya</taxon>
        <taxon>Ascomycota</taxon>
        <taxon>Taphrinomycotina</taxon>
        <taxon>Schizosaccharomycetes</taxon>
        <taxon>Schizosaccharomycetales</taxon>
        <taxon>Schizosaccharomycetaceae</taxon>
        <taxon>Schizosaccharomyces</taxon>
    </lineage>
</organism>
<dbReference type="FunFam" id="3.30.70.240:FF:000004">
    <property type="entry name" value="116 kDa U5 small nuclear ribonucleoprotein"/>
    <property type="match status" value="1"/>
</dbReference>
<keyword evidence="6" id="KW-0539">Nucleus</keyword>
<dbReference type="FunFam" id="3.30.230.10:FF:000009">
    <property type="entry name" value="116 kDa U5 small nuclear ribonucleoprotein component"/>
    <property type="match status" value="1"/>
</dbReference>
<dbReference type="Gene3D" id="3.30.70.870">
    <property type="entry name" value="Elongation Factor G (Translational Gtpase), domain 3"/>
    <property type="match status" value="1"/>
</dbReference>
<dbReference type="FunFam" id="2.40.30.10:FF:000029">
    <property type="entry name" value="116 kDa U5 small nuclear ribonucleoprotein component"/>
    <property type="match status" value="1"/>
</dbReference>
<dbReference type="Pfam" id="PF00679">
    <property type="entry name" value="EFG_C"/>
    <property type="match status" value="1"/>
</dbReference>
<dbReference type="InterPro" id="IPR000640">
    <property type="entry name" value="EFG_V-like"/>
</dbReference>
<dbReference type="PANTHER" id="PTHR42908:SF6">
    <property type="entry name" value="116 KDA U5 SMALL NUCLEAR RIBONUCLEOPROTEIN COMPONENT"/>
    <property type="match status" value="1"/>
</dbReference>
<dbReference type="FunFam" id="3.30.70.870:FF:000002">
    <property type="entry name" value="Translation elongation factor 2"/>
    <property type="match status" value="1"/>
</dbReference>
<evidence type="ECO:0000256" key="3">
    <source>
        <dbReference type="ARBA" id="ARBA00022741"/>
    </source>
</evidence>
<dbReference type="InterPro" id="IPR020568">
    <property type="entry name" value="Ribosomal_Su5_D2-typ_SF"/>
</dbReference>
<accession>A0AAE9W927</accession>
<dbReference type="SMART" id="SM00889">
    <property type="entry name" value="EFG_IV"/>
    <property type="match status" value="1"/>
</dbReference>
<dbReference type="AlphaFoldDB" id="A0AAE9W927"/>
<feature type="domain" description="Tr-type G" evidence="9">
    <location>
        <begin position="138"/>
        <end position="398"/>
    </location>
</feature>
<evidence type="ECO:0000256" key="2">
    <source>
        <dbReference type="ARBA" id="ARBA00022664"/>
    </source>
</evidence>
<dbReference type="RefSeq" id="XP_056035310.1">
    <property type="nucleotide sequence ID" value="XM_056179260.1"/>
</dbReference>
<keyword evidence="3" id="KW-0547">Nucleotide-binding</keyword>
<evidence type="ECO:0000313" key="10">
    <source>
        <dbReference type="EMBL" id="WBW71067.1"/>
    </source>
</evidence>
<dbReference type="Pfam" id="PF16004">
    <property type="entry name" value="EFTUD2"/>
    <property type="match status" value="1"/>
</dbReference>
<keyword evidence="4" id="KW-0342">GTP-binding</keyword>
<dbReference type="GeneID" id="80873949"/>
<dbReference type="GO" id="GO:0003924">
    <property type="term" value="F:GTPase activity"/>
    <property type="evidence" value="ECO:0007669"/>
    <property type="project" value="InterPro"/>
</dbReference>
<dbReference type="InterPro" id="IPR035647">
    <property type="entry name" value="EFG_III/V"/>
</dbReference>
<feature type="region of interest" description="Disordered" evidence="8">
    <location>
        <begin position="1"/>
        <end position="22"/>
    </location>
</feature>
<dbReference type="CDD" id="cd01683">
    <property type="entry name" value="EF2_IV_snRNP"/>
    <property type="match status" value="1"/>
</dbReference>
<evidence type="ECO:0000256" key="5">
    <source>
        <dbReference type="ARBA" id="ARBA00023187"/>
    </source>
</evidence>
<dbReference type="CDD" id="cd04090">
    <property type="entry name" value="EF2_II_snRNP"/>
    <property type="match status" value="1"/>
</dbReference>
<dbReference type="Proteomes" id="UP001212411">
    <property type="component" value="Chromosome 1"/>
</dbReference>
<name>A0AAE9W927_9SCHI</name>
<dbReference type="GO" id="GO:0000974">
    <property type="term" value="C:Prp19 complex"/>
    <property type="evidence" value="ECO:0007669"/>
    <property type="project" value="UniProtKB-ARBA"/>
</dbReference>
<dbReference type="SUPFAM" id="SSF54980">
    <property type="entry name" value="EF-G C-terminal domain-like"/>
    <property type="match status" value="2"/>
</dbReference>
<evidence type="ECO:0000256" key="8">
    <source>
        <dbReference type="SAM" id="MobiDB-lite"/>
    </source>
</evidence>
<dbReference type="KEGG" id="som:SOMG_00466"/>
<dbReference type="GO" id="GO:0000398">
    <property type="term" value="P:mRNA splicing, via spliceosome"/>
    <property type="evidence" value="ECO:0007669"/>
    <property type="project" value="TreeGrafter"/>
</dbReference>
<keyword evidence="11" id="KW-1185">Reference proteome</keyword>
<dbReference type="SUPFAM" id="SSF50447">
    <property type="entry name" value="Translation proteins"/>
    <property type="match status" value="1"/>
</dbReference>
<dbReference type="PROSITE" id="PS51722">
    <property type="entry name" value="G_TR_2"/>
    <property type="match status" value="1"/>
</dbReference>
<dbReference type="InterPro" id="IPR035655">
    <property type="entry name" value="U5-116kDa_C"/>
</dbReference>
<dbReference type="Pfam" id="PF03144">
    <property type="entry name" value="GTP_EFTU_D2"/>
    <property type="match status" value="1"/>
</dbReference>
<sequence>MDEDLYDEFGNYIGPENEDEELDEIPQVPSPSIAQVPSFEAEMEEEDLEDVERVEKMALNLAEPQNAVVLHEDKQYYPSAEEVYGPEVDVVVQEQDTQPLTQPVIDPIRQKRVAIETSNVPETVYKKEFLYDLLSQTDDVRTFIIAGHLHHGKTALLDLLVYYTHPGTKSPKRRSLRYTDTHYLERQRVMSIKSTPLTLAVQNIQGKSYAFQCLDTPGHVDFVDEIASPMAVADGVVIVVDVIEGVMINTTRAIRHAIIHDMPVVLVLNKVDRLVLELRLPPNDAYHKLRHVIDEVNDSICQVSMDSKHRVSPELGNVCFASFDLGYCFTLASFAKLYMDKNGKIDLDDFSKRLWGDIYYDKETRKFTKLSTGIRSFVYFILEPLYKLHTLSISDEQEKLKRQLRSLNIFLKPKDFLLEPKPFLQLVCASFFGFPTGLVESIVRNIPCPRENANRKANQYYTGPLNSSIGNSLTTMNREESTMIAHVTKLYNTVDASNFYALARIYTGKVRKGQKVQVLGENYSIEDEEDMAKAYIEEICLPGGRYRVPIEEATAGMLVLLAGVDNSISKTATIVSEGVQDDLYIFRPIAHMSESVFKVAVEPYNPSELPKMLDGLRKINKSYPLAITKVEESGEHTIFGTAELYMDCLLYDLRVLYSEIEIRVSDPVARFCETVVDVSSLKCFAETPNRKNRLSMIVEPLEKGIAFDIENGHVKINWPQKRISEYFQREHDWDLLASRSVWAFGPDDRGTNILRDDTLEMDVNKKTLGQVKEFIKQGFQWGTREGPLCDETIRNANFRIMDAVLAQEPIYRGGGQIIPVARRVCYSSFLTASPRLMEPVYTIEVHTPADCLPVIYDLLMRRRGHVLQDVPRPGSPLYIVKALIPVIDSCGFETDLRVHTQGQAMCQQVFDHWEIVPGDPLDKSIKPRPLETARGAELARDFLVKTRRRKGLSEDVAITRYFDQEMIDSLKDADIVLSL</sequence>
<dbReference type="InterPro" id="IPR000795">
    <property type="entry name" value="T_Tr_GTP-bd_dom"/>
</dbReference>
<evidence type="ECO:0000256" key="4">
    <source>
        <dbReference type="ARBA" id="ARBA00023134"/>
    </source>
</evidence>
<dbReference type="InterPro" id="IPR014721">
    <property type="entry name" value="Ribsml_uS5_D2-typ_fold_subgr"/>
</dbReference>
<dbReference type="CDD" id="cd16264">
    <property type="entry name" value="snRNP_III"/>
    <property type="match status" value="1"/>
</dbReference>
<dbReference type="CDD" id="cd04098">
    <property type="entry name" value="eEF2_C_snRNP"/>
    <property type="match status" value="1"/>
</dbReference>
<dbReference type="InterPro" id="IPR005225">
    <property type="entry name" value="Small_GTP-bd"/>
</dbReference>
<dbReference type="InterPro" id="IPR031950">
    <property type="entry name" value="EFTUD2_N"/>
</dbReference>
<evidence type="ECO:0000256" key="7">
    <source>
        <dbReference type="ARBA" id="ARBA00055641"/>
    </source>
</evidence>
<evidence type="ECO:0000256" key="1">
    <source>
        <dbReference type="ARBA" id="ARBA00004123"/>
    </source>
</evidence>
<dbReference type="InterPro" id="IPR027417">
    <property type="entry name" value="P-loop_NTPase"/>
</dbReference>
<dbReference type="EMBL" id="CP115611">
    <property type="protein sequence ID" value="WBW71067.1"/>
    <property type="molecule type" value="Genomic_DNA"/>
</dbReference>
<protein>
    <submittedName>
        <fullName evidence="10">U5 snRNP GTPase subunit Cwf10</fullName>
    </submittedName>
</protein>
<dbReference type="GO" id="GO:0005525">
    <property type="term" value="F:GTP binding"/>
    <property type="evidence" value="ECO:0007669"/>
    <property type="project" value="UniProtKB-KW"/>
</dbReference>
<dbReference type="InterPro" id="IPR005517">
    <property type="entry name" value="Transl_elong_EFG/EF2_IV"/>
</dbReference>
<dbReference type="Gene3D" id="2.40.30.10">
    <property type="entry name" value="Translation factors"/>
    <property type="match status" value="1"/>
</dbReference>
<dbReference type="InterPro" id="IPR009000">
    <property type="entry name" value="Transl_B-barrel_sf"/>
</dbReference>
<dbReference type="Gene3D" id="3.40.50.300">
    <property type="entry name" value="P-loop containing nucleotide triphosphate hydrolases"/>
    <property type="match status" value="1"/>
</dbReference>
<keyword evidence="2" id="KW-0507">mRNA processing</keyword>
<evidence type="ECO:0000256" key="6">
    <source>
        <dbReference type="ARBA" id="ARBA00023242"/>
    </source>
</evidence>
<gene>
    <name evidence="10" type="primary">cwf10</name>
    <name evidence="10" type="ORF">SOMG_00466</name>
</gene>
<dbReference type="PRINTS" id="PR00315">
    <property type="entry name" value="ELONGATNFCT"/>
</dbReference>
<comment type="function">
    <text evidence="7">Component of the U5 snRNP complex required for pre-mRNA splicing. Binds GTP.</text>
</comment>
<reference evidence="10 11" key="1">
    <citation type="journal article" date="2023" name="G3 (Bethesda)">
        <title>A high-quality reference genome for the fission yeast Schizosaccharomyces osmophilus.</title>
        <authorList>
            <person name="Jia G.S."/>
            <person name="Zhang W.C."/>
            <person name="Liang Y."/>
            <person name="Liu X.H."/>
            <person name="Rhind N."/>
            <person name="Pidoux A."/>
            <person name="Brysch-Herzberg M."/>
            <person name="Du L.L."/>
        </authorList>
    </citation>
    <scope>NUCLEOTIDE SEQUENCE [LARGE SCALE GENOMIC DNA]</scope>
    <source>
        <strain evidence="10 11">CBS 15793</strain>
    </source>
</reference>
<dbReference type="Pfam" id="PF03764">
    <property type="entry name" value="EFG_IV"/>
    <property type="match status" value="1"/>
</dbReference>
<dbReference type="GO" id="GO:0046540">
    <property type="term" value="C:U4/U6 x U5 tri-snRNP complex"/>
    <property type="evidence" value="ECO:0007669"/>
    <property type="project" value="TreeGrafter"/>
</dbReference>
<proteinExistence type="predicted"/>
<evidence type="ECO:0000313" key="11">
    <source>
        <dbReference type="Proteomes" id="UP001212411"/>
    </source>
</evidence>
<dbReference type="FunFam" id="3.40.50.300:FF:000646">
    <property type="entry name" value="U5 small nuclear ribonucleoprotein component"/>
    <property type="match status" value="1"/>
</dbReference>
<dbReference type="PANTHER" id="PTHR42908">
    <property type="entry name" value="TRANSLATION ELONGATION FACTOR-RELATED"/>
    <property type="match status" value="1"/>
</dbReference>
<dbReference type="Gene3D" id="3.90.1430.10">
    <property type="entry name" value="Yeast translation eEF2 (G' domain)"/>
    <property type="match status" value="1"/>
</dbReference>
<dbReference type="GO" id="GO:0071007">
    <property type="term" value="C:U2-type catalytic step 2 spliceosome"/>
    <property type="evidence" value="ECO:0007669"/>
    <property type="project" value="TreeGrafter"/>
</dbReference>
<dbReference type="NCBIfam" id="TIGR00231">
    <property type="entry name" value="small_GTP"/>
    <property type="match status" value="1"/>
</dbReference>
<dbReference type="GO" id="GO:0005829">
    <property type="term" value="C:cytosol"/>
    <property type="evidence" value="ECO:0007669"/>
    <property type="project" value="TreeGrafter"/>
</dbReference>
<dbReference type="GO" id="GO:0030623">
    <property type="term" value="F:U5 snRNA binding"/>
    <property type="evidence" value="ECO:0007669"/>
    <property type="project" value="TreeGrafter"/>
</dbReference>
<comment type="subcellular location">
    <subcellularLocation>
        <location evidence="1">Nucleus</location>
    </subcellularLocation>
</comment>
<dbReference type="SUPFAM" id="SSF54211">
    <property type="entry name" value="Ribosomal protein S5 domain 2-like"/>
    <property type="match status" value="1"/>
</dbReference>
<keyword evidence="5" id="KW-0508">mRNA splicing</keyword>
<dbReference type="Pfam" id="PF00009">
    <property type="entry name" value="GTP_EFTU"/>
    <property type="match status" value="1"/>
</dbReference>
<dbReference type="Gene3D" id="3.30.70.240">
    <property type="match status" value="1"/>
</dbReference>
<dbReference type="GO" id="GO:0005682">
    <property type="term" value="C:U5 snRNP"/>
    <property type="evidence" value="ECO:0007669"/>
    <property type="project" value="UniProtKB-ARBA"/>
</dbReference>
<dbReference type="SMART" id="SM00838">
    <property type="entry name" value="EFG_C"/>
    <property type="match status" value="1"/>
</dbReference>
<dbReference type="SUPFAM" id="SSF52540">
    <property type="entry name" value="P-loop containing nucleoside triphosphate hydrolases"/>
    <property type="match status" value="1"/>
</dbReference>
<dbReference type="Gene3D" id="3.30.230.10">
    <property type="match status" value="1"/>
</dbReference>
<evidence type="ECO:0000259" key="9">
    <source>
        <dbReference type="PROSITE" id="PS51722"/>
    </source>
</evidence>